<dbReference type="Proteomes" id="UP000053328">
    <property type="component" value="Unassembled WGS sequence"/>
</dbReference>
<dbReference type="HOGENOM" id="CLU_1796230_0_0_1"/>
<dbReference type="OrthoDB" id="4158649at2759"/>
<evidence type="ECO:0000313" key="2">
    <source>
        <dbReference type="EMBL" id="KIW15516.1"/>
    </source>
</evidence>
<feature type="compositionally biased region" description="Basic and acidic residues" evidence="1">
    <location>
        <begin position="105"/>
        <end position="114"/>
    </location>
</feature>
<evidence type="ECO:0000256" key="1">
    <source>
        <dbReference type="SAM" id="MobiDB-lite"/>
    </source>
</evidence>
<dbReference type="RefSeq" id="XP_016235732.1">
    <property type="nucleotide sequence ID" value="XM_016379905.1"/>
</dbReference>
<gene>
    <name evidence="2" type="ORF">PV08_05562</name>
</gene>
<reference evidence="2 3" key="1">
    <citation type="submission" date="2015-01" db="EMBL/GenBank/DDBJ databases">
        <title>The Genome Sequence of Exophiala spinifera CBS89968.</title>
        <authorList>
            <consortium name="The Broad Institute Genomics Platform"/>
            <person name="Cuomo C."/>
            <person name="de Hoog S."/>
            <person name="Gorbushina A."/>
            <person name="Stielow B."/>
            <person name="Teixiera M."/>
            <person name="Abouelleil A."/>
            <person name="Chapman S.B."/>
            <person name="Priest M."/>
            <person name="Young S.K."/>
            <person name="Wortman J."/>
            <person name="Nusbaum C."/>
            <person name="Birren B."/>
        </authorList>
    </citation>
    <scope>NUCLEOTIDE SEQUENCE [LARGE SCALE GENOMIC DNA]</scope>
    <source>
        <strain evidence="2 3">CBS 89968</strain>
    </source>
</reference>
<name>A0A0D1YKM5_9EURO</name>
<dbReference type="VEuPathDB" id="FungiDB:PV08_05562"/>
<dbReference type="AlphaFoldDB" id="A0A0D1YKM5"/>
<evidence type="ECO:0000313" key="3">
    <source>
        <dbReference type="Proteomes" id="UP000053328"/>
    </source>
</evidence>
<keyword evidence="3" id="KW-1185">Reference proteome</keyword>
<accession>A0A0D1YKM5</accession>
<dbReference type="EMBL" id="KN847495">
    <property type="protein sequence ID" value="KIW15516.1"/>
    <property type="molecule type" value="Genomic_DNA"/>
</dbReference>
<dbReference type="GeneID" id="27332645"/>
<organism evidence="2 3">
    <name type="scientific">Exophiala spinifera</name>
    <dbReference type="NCBI Taxonomy" id="91928"/>
    <lineage>
        <taxon>Eukaryota</taxon>
        <taxon>Fungi</taxon>
        <taxon>Dikarya</taxon>
        <taxon>Ascomycota</taxon>
        <taxon>Pezizomycotina</taxon>
        <taxon>Eurotiomycetes</taxon>
        <taxon>Chaetothyriomycetidae</taxon>
        <taxon>Chaetothyriales</taxon>
        <taxon>Herpotrichiellaceae</taxon>
        <taxon>Exophiala</taxon>
    </lineage>
</organism>
<sequence length="146" mass="17038">MCYKWLCHACRQDKYDYCVEYIQSGRNWCKVTVEDPWGGWNRNCHTCELMRGVIAKLNALVTFEPWLLTEGMCGAPKKAAWEIEAEKRPEYDSEGEDSDGWTRTQRKEIRDKAQEAMEKRWQELKKAQSEKEGNVVVVAEEVTVTP</sequence>
<feature type="region of interest" description="Disordered" evidence="1">
    <location>
        <begin position="86"/>
        <end position="114"/>
    </location>
</feature>
<protein>
    <submittedName>
        <fullName evidence="2">Uncharacterized protein</fullName>
    </submittedName>
</protein>
<proteinExistence type="predicted"/>